<dbReference type="EMBL" id="JANGBQ010000002">
    <property type="protein sequence ID" value="MCQ5081627.1"/>
    <property type="molecule type" value="Genomic_DNA"/>
</dbReference>
<evidence type="ECO:0000259" key="2">
    <source>
        <dbReference type="Pfam" id="PF13004"/>
    </source>
</evidence>
<feature type="domain" description="BACON" evidence="2">
    <location>
        <begin position="70"/>
        <end position="113"/>
    </location>
</feature>
<dbReference type="AlphaFoldDB" id="A0AAJ1CDU0"/>
<keyword evidence="1" id="KW-0732">Signal</keyword>
<organism evidence="3 4">
    <name type="scientific">Alistipes onderdonkii</name>
    <dbReference type="NCBI Taxonomy" id="328813"/>
    <lineage>
        <taxon>Bacteria</taxon>
        <taxon>Pseudomonadati</taxon>
        <taxon>Bacteroidota</taxon>
        <taxon>Bacteroidia</taxon>
        <taxon>Bacteroidales</taxon>
        <taxon>Rikenellaceae</taxon>
        <taxon>Alistipes</taxon>
    </lineage>
</organism>
<gene>
    <name evidence="3" type="ORF">NE651_01810</name>
</gene>
<dbReference type="Pfam" id="PF13004">
    <property type="entry name" value="BACON"/>
    <property type="match status" value="1"/>
</dbReference>
<proteinExistence type="predicted"/>
<protein>
    <submittedName>
        <fullName evidence="3">BACON domain-containing protein</fullName>
    </submittedName>
</protein>
<dbReference type="Gene3D" id="2.60.40.10">
    <property type="entry name" value="Immunoglobulins"/>
    <property type="match status" value="1"/>
</dbReference>
<feature type="signal peptide" evidence="1">
    <location>
        <begin position="1"/>
        <end position="23"/>
    </location>
</feature>
<name>A0AAJ1CDU0_9BACT</name>
<feature type="chain" id="PRO_5042538333" evidence="1">
    <location>
        <begin position="24"/>
        <end position="460"/>
    </location>
</feature>
<accession>A0AAJ1CDU0</accession>
<dbReference type="CDD" id="cd14948">
    <property type="entry name" value="BACON"/>
    <property type="match status" value="1"/>
</dbReference>
<dbReference type="InterPro" id="IPR013783">
    <property type="entry name" value="Ig-like_fold"/>
</dbReference>
<dbReference type="Proteomes" id="UP001205035">
    <property type="component" value="Unassembled WGS sequence"/>
</dbReference>
<dbReference type="PROSITE" id="PS51257">
    <property type="entry name" value="PROKAR_LIPOPROTEIN"/>
    <property type="match status" value="1"/>
</dbReference>
<comment type="caution">
    <text evidence="3">The sequence shown here is derived from an EMBL/GenBank/DDBJ whole genome shotgun (WGS) entry which is preliminary data.</text>
</comment>
<evidence type="ECO:0000313" key="4">
    <source>
        <dbReference type="Proteomes" id="UP001205035"/>
    </source>
</evidence>
<evidence type="ECO:0000256" key="1">
    <source>
        <dbReference type="SAM" id="SignalP"/>
    </source>
</evidence>
<evidence type="ECO:0000313" key="3">
    <source>
        <dbReference type="EMBL" id="MCQ5081627.1"/>
    </source>
</evidence>
<dbReference type="RefSeq" id="WP_256166073.1">
    <property type="nucleotide sequence ID" value="NZ_JANGBQ010000002.1"/>
</dbReference>
<reference evidence="3" key="1">
    <citation type="submission" date="2022-06" db="EMBL/GenBank/DDBJ databases">
        <title>Isolation of gut microbiota from human fecal samples.</title>
        <authorList>
            <person name="Pamer E.G."/>
            <person name="Barat B."/>
            <person name="Waligurski E."/>
            <person name="Medina S."/>
            <person name="Paddock L."/>
            <person name="Mostad J."/>
        </authorList>
    </citation>
    <scope>NUCLEOTIDE SEQUENCE</scope>
    <source>
        <strain evidence="3">DFI.6.22</strain>
    </source>
</reference>
<dbReference type="InterPro" id="IPR024361">
    <property type="entry name" value="BACON"/>
</dbReference>
<sequence length="460" mass="49031">MMKFIHKLTIVLALGGICGLAACSDDDQGFLKRNLREMSFPYVESSDTFTIRATGDWQISDTPDSREWTNAYGWVHVDQLSGKGDPGTYQKVTVTCDQNTSEERNATIYLHGCGEENVAIAIRQDNGIFEWKPFDNGQQFDVSGMLKLNAEAGAKLRIPYIKALGTEKYTVTVTQTGGDGITAASGSYSLPTAGNGYIEVPLTGTATKQGIVTFAVKATDEAGAEKDFGSVSTIVRAGFDAQGEELPLLTQNFGKFPWGGDCIGQKAGVTTADKTVANLSLDNETVSVSAGTNAGIGGITSTVRNGNAAFYRAIGMEGWTGYLNYMCPGYIQLGAASDNADGQPGNLISPVLNIPAGYDLLLTCKVAIWAAAPDQGMVGICEKNDGFWISKGTLDKIVASTKSYVSLDIPAYTWVEVTAVIPNPGAKANPAFFISTADSWFSGSSVKAGRWYIDDIKLVY</sequence>